<proteinExistence type="predicted"/>
<reference evidence="5" key="1">
    <citation type="submission" date="2017-05" db="EMBL/GenBank/DDBJ databases">
        <title>The Genome Sequence of Enterococcus sp. 9E7_DIV0242.</title>
        <authorList>
            <consortium name="The Broad Institute Genomics Platform"/>
            <consortium name="The Broad Institute Genomic Center for Infectious Diseases"/>
            <person name="Earl A."/>
            <person name="Manson A."/>
            <person name="Schwartman J."/>
            <person name="Gilmore M."/>
            <person name="Abouelleil A."/>
            <person name="Cao P."/>
            <person name="Chapman S."/>
            <person name="Cusick C."/>
            <person name="Shea T."/>
            <person name="Young S."/>
            <person name="Neafsey D."/>
            <person name="Nusbaum C."/>
            <person name="Birren B."/>
        </authorList>
    </citation>
    <scope>NUCLEOTIDE SEQUENCE [LARGE SCALE GENOMIC DNA]</scope>
    <source>
        <strain evidence="5">9E7_DIV0242</strain>
    </source>
</reference>
<name>A0A242K922_9ENTE</name>
<dbReference type="EMBL" id="CP147247">
    <property type="protein sequence ID" value="WYJ91287.1"/>
    <property type="molecule type" value="Genomic_DNA"/>
</dbReference>
<evidence type="ECO:0000256" key="3">
    <source>
        <dbReference type="SAM" id="SignalP"/>
    </source>
</evidence>
<dbReference type="AlphaFoldDB" id="A0A242K922"/>
<evidence type="ECO:0000256" key="1">
    <source>
        <dbReference type="ARBA" id="ARBA00022729"/>
    </source>
</evidence>
<dbReference type="InterPro" id="IPR031989">
    <property type="entry name" value="DUF5067"/>
</dbReference>
<feature type="region of interest" description="Disordered" evidence="2">
    <location>
        <begin position="181"/>
        <end position="204"/>
    </location>
</feature>
<keyword evidence="7" id="KW-1185">Reference proteome</keyword>
<dbReference type="Gene3D" id="2.60.40.1240">
    <property type="match status" value="1"/>
</dbReference>
<keyword evidence="1 3" id="KW-0732">Signal</keyword>
<reference evidence="6" key="3">
    <citation type="submission" date="2024-03" db="EMBL/GenBank/DDBJ databases">
        <title>The Genome Sequence of Enterococcus sp. DIV0242b.</title>
        <authorList>
            <consortium name="The Broad Institute Genomics Platform"/>
            <consortium name="The Broad Institute Microbial Omics Core"/>
            <consortium name="The Broad Institute Genomic Center for Infectious Diseases"/>
            <person name="Earl A."/>
            <person name="Manson A."/>
            <person name="Gilmore M."/>
            <person name="Schwartman J."/>
            <person name="Shea T."/>
            <person name="Abouelleil A."/>
            <person name="Cao P."/>
            <person name="Chapman S."/>
            <person name="Cusick C."/>
            <person name="Young S."/>
            <person name="Neafsey D."/>
            <person name="Nusbaum C."/>
            <person name="Birren B."/>
        </authorList>
    </citation>
    <scope>NUCLEOTIDE SEQUENCE</scope>
    <source>
        <strain evidence="6">9E7_DIV0242</strain>
    </source>
</reference>
<dbReference type="PROSITE" id="PS51257">
    <property type="entry name" value="PROKAR_LIPOPROTEIN"/>
    <property type="match status" value="1"/>
</dbReference>
<gene>
    <name evidence="5" type="ORF">A5888_001812</name>
    <name evidence="6" type="ORF">A5888_003055</name>
</gene>
<sequence length="319" mass="35915">MKKVITGIMFILMFLTLAACQSNKLSGEASSFAAKGGSYAFRLPEGWEVEQEYQTIFNKAAVFGAIDTNSLSQMFIRTELYDESINEEKLKQLAKDQLEKYHDELTAEPEEFQVDGFSGIYYKGEDLFKRKPVWIHLYYVAVGKQIVEFQFQSPKDQSDKGRQEVFRKAVQSLKVKANDDKVAVSESEQEQEQTPRKAENDQLSLQITGQKVEKQDSGKGVLILRYICTNKGEQSIVPVDEWDKAVTVEQGTAVLASLAESQEEEVNYLLQAGGQSLGASKTIEAAVVYTLEDATDNVRLIFDNELFPEKEALELEITN</sequence>
<evidence type="ECO:0000313" key="5">
    <source>
        <dbReference type="EMBL" id="OTP17674.1"/>
    </source>
</evidence>
<evidence type="ECO:0000313" key="7">
    <source>
        <dbReference type="Proteomes" id="UP000195141"/>
    </source>
</evidence>
<evidence type="ECO:0000256" key="2">
    <source>
        <dbReference type="SAM" id="MobiDB-lite"/>
    </source>
</evidence>
<evidence type="ECO:0000313" key="6">
    <source>
        <dbReference type="EMBL" id="WYJ91287.1"/>
    </source>
</evidence>
<dbReference type="Pfam" id="PF16729">
    <property type="entry name" value="DUF5067"/>
    <property type="match status" value="1"/>
</dbReference>
<evidence type="ECO:0000259" key="4">
    <source>
        <dbReference type="Pfam" id="PF16729"/>
    </source>
</evidence>
<feature type="chain" id="PRO_5039640791" description="DUF5067 domain-containing protein" evidence="3">
    <location>
        <begin position="19"/>
        <end position="319"/>
    </location>
</feature>
<dbReference type="InterPro" id="IPR029050">
    <property type="entry name" value="Immunoprotect_excell_Ig-like"/>
</dbReference>
<feature type="domain" description="DUF5067" evidence="4">
    <location>
        <begin position="184"/>
        <end position="302"/>
    </location>
</feature>
<protein>
    <recommendedName>
        <fullName evidence="4">DUF5067 domain-containing protein</fullName>
    </recommendedName>
</protein>
<feature type="signal peptide" evidence="3">
    <location>
        <begin position="1"/>
        <end position="18"/>
    </location>
</feature>
<dbReference type="OrthoDB" id="2181477at2"/>
<reference evidence="6" key="2">
    <citation type="submission" date="2017-05" db="EMBL/GenBank/DDBJ databases">
        <authorList>
            <consortium name="The Broad Institute Genomics Platform"/>
            <consortium name="The Broad Institute Genomic Center for Infectious Diseases"/>
            <person name="Earl A."/>
            <person name="Manson A."/>
            <person name="Schwartman J."/>
            <person name="Gilmore M."/>
            <person name="Abouelleil A."/>
            <person name="Cao P."/>
            <person name="Chapman S."/>
            <person name="Cusick C."/>
            <person name="Shea T."/>
            <person name="Young S."/>
            <person name="Neafsey D."/>
            <person name="Nusbaum C."/>
            <person name="Birren B."/>
        </authorList>
    </citation>
    <scope>NUCLEOTIDE SEQUENCE</scope>
    <source>
        <strain evidence="6">9E7_DIV0242</strain>
    </source>
</reference>
<accession>A0A242K922</accession>
<organism evidence="5">
    <name type="scientific">Candidatus Enterococcus clewellii</name>
    <dbReference type="NCBI Taxonomy" id="1834193"/>
    <lineage>
        <taxon>Bacteria</taxon>
        <taxon>Bacillati</taxon>
        <taxon>Bacillota</taxon>
        <taxon>Bacilli</taxon>
        <taxon>Lactobacillales</taxon>
        <taxon>Enterococcaceae</taxon>
        <taxon>Enterococcus</taxon>
    </lineage>
</organism>
<dbReference type="RefSeq" id="WP_086348868.1">
    <property type="nucleotide sequence ID" value="NZ_CP147247.1"/>
</dbReference>
<dbReference type="EMBL" id="NGMM01000002">
    <property type="protein sequence ID" value="OTP17674.1"/>
    <property type="molecule type" value="Genomic_DNA"/>
</dbReference>
<dbReference type="Proteomes" id="UP000195141">
    <property type="component" value="Chromosome"/>
</dbReference>